<evidence type="ECO:0000259" key="1">
    <source>
        <dbReference type="Pfam" id="PF06863"/>
    </source>
</evidence>
<feature type="domain" description="DUF1254" evidence="1">
    <location>
        <begin position="52"/>
        <end position="159"/>
    </location>
</feature>
<evidence type="ECO:0000313" key="3">
    <source>
        <dbReference type="Proteomes" id="UP000321062"/>
    </source>
</evidence>
<organism evidence="2 3">
    <name type="scientific">Paradevosia tibetensis</name>
    <dbReference type="NCBI Taxonomy" id="1447062"/>
    <lineage>
        <taxon>Bacteria</taxon>
        <taxon>Pseudomonadati</taxon>
        <taxon>Pseudomonadota</taxon>
        <taxon>Alphaproteobacteria</taxon>
        <taxon>Hyphomicrobiales</taxon>
        <taxon>Devosiaceae</taxon>
        <taxon>Paradevosia</taxon>
    </lineage>
</organism>
<sequence length="181" mass="19446">MIRTLLWLLAGVLLGGIIHIVVILALPYFATEDVWSRVAALEAVDKPVVLPVPKPGEPNPLRLDPDMVYAVCQVNLADGPGVLSGTLPDAFWSIAVYNRAGAVIYSTTNRDGVGQNLDLGIFNAAQTRLLAQQQLDVAEGLLIVESPQNNVFALVRLAPPHPAMQARYADALSQLECGNIQ</sequence>
<accession>A0A5B9DPQ4</accession>
<dbReference type="RefSeq" id="WP_147656604.1">
    <property type="nucleotide sequence ID" value="NZ_BMFM01000001.1"/>
</dbReference>
<dbReference type="InterPro" id="IPR010679">
    <property type="entry name" value="DUF1254"/>
</dbReference>
<dbReference type="SUPFAM" id="SSF160935">
    <property type="entry name" value="VPA0735-like"/>
    <property type="match status" value="1"/>
</dbReference>
<dbReference type="AlphaFoldDB" id="A0A5B9DPQ4"/>
<reference evidence="2 3" key="1">
    <citation type="journal article" date="2015" name="Int. J. Syst. Evol. Microbiol.">
        <title>Youhaiella tibetensis gen. nov., sp. nov., isolated from subsurface sediment.</title>
        <authorList>
            <person name="Wang Y.X."/>
            <person name="Huang F.Q."/>
            <person name="Nogi Y."/>
            <person name="Pang S.J."/>
            <person name="Wang P.K."/>
            <person name="Lv J."/>
        </authorList>
    </citation>
    <scope>NUCLEOTIDE SEQUENCE [LARGE SCALE GENOMIC DNA]</scope>
    <source>
        <strain evidence="3">fig4</strain>
    </source>
</reference>
<dbReference type="OrthoDB" id="1346484at2"/>
<dbReference type="EMBL" id="CP041690">
    <property type="protein sequence ID" value="QEE21380.1"/>
    <property type="molecule type" value="Genomic_DNA"/>
</dbReference>
<evidence type="ECO:0000313" key="2">
    <source>
        <dbReference type="EMBL" id="QEE21380.1"/>
    </source>
</evidence>
<name>A0A5B9DPQ4_9HYPH</name>
<dbReference type="KEGG" id="yti:FNA67_14810"/>
<dbReference type="Proteomes" id="UP000321062">
    <property type="component" value="Chromosome"/>
</dbReference>
<protein>
    <submittedName>
        <fullName evidence="2">DUF1254 domain-containing protein</fullName>
    </submittedName>
</protein>
<keyword evidence="3" id="KW-1185">Reference proteome</keyword>
<dbReference type="Pfam" id="PF06863">
    <property type="entry name" value="DUF1254"/>
    <property type="match status" value="1"/>
</dbReference>
<gene>
    <name evidence="2" type="ORF">FNA67_14810</name>
</gene>
<proteinExistence type="predicted"/>